<dbReference type="PRINTS" id="PR00420">
    <property type="entry name" value="RNGMNOXGNASE"/>
</dbReference>
<dbReference type="PANTHER" id="PTHR43004">
    <property type="entry name" value="TRK SYSTEM POTASSIUM UPTAKE PROTEIN"/>
    <property type="match status" value="1"/>
</dbReference>
<dbReference type="SUPFAM" id="SSF51905">
    <property type="entry name" value="FAD/NAD(P)-binding domain"/>
    <property type="match status" value="1"/>
</dbReference>
<protein>
    <submittedName>
        <fullName evidence="5">Monooxygenase</fullName>
    </submittedName>
</protein>
<organism evidence="5 6">
    <name type="scientific">Stutzerimonas stutzeri</name>
    <name type="common">Pseudomonas stutzeri</name>
    <dbReference type="NCBI Taxonomy" id="316"/>
    <lineage>
        <taxon>Bacteria</taxon>
        <taxon>Pseudomonadati</taxon>
        <taxon>Pseudomonadota</taxon>
        <taxon>Gammaproteobacteria</taxon>
        <taxon>Pseudomonadales</taxon>
        <taxon>Pseudomonadaceae</taxon>
        <taxon>Stutzerimonas</taxon>
    </lineage>
</organism>
<accession>A0A2N8SZA2</accession>
<dbReference type="Proteomes" id="UP000235897">
    <property type="component" value="Unassembled WGS sequence"/>
</dbReference>
<evidence type="ECO:0000313" key="5">
    <source>
        <dbReference type="EMBL" id="PNG07812.1"/>
    </source>
</evidence>
<dbReference type="Gene3D" id="3.40.30.120">
    <property type="match status" value="1"/>
</dbReference>
<name>A0A2N8SZA2_STUST</name>
<sequence>MRRVRSSVRRRTAATSLDVRPAIYFGTARDMNQAKVVVVGGGPVGLTLAMDLAWRGIDVIVIESRAAGEPPAVKCNTISARSMEVYRRLGLAHKIREVGLPLDHSTDVSSATSVTGIEISRLQLPSRSGRKAGVPSPDSWWPTPEPSHRANQLFFEPVLFTHASQQSGITILNRHEFLDFVQEPDRVVVRVRDMASGEVKLIGGDYMVGCDGGRSSVRQMIGATFVGTAQIQRVQTSFIRAPKLAPLLGPNPAWMYFILNPRRCGTVIAIDGKERWNVHNFLYNGEEYGEVDQDWAIRQILGVGPEFEFEVVSQENWMGRRMIADKMRDRRVFIAGDACHLWIPAAGYGMNAGIADAADLAWMLAAVLHRWAGERILDAYEAERKPITEQISHIITDTAVAVMNQRRTVPADIEEDSSAGEASRARLGAESRELEVRQQCSAGLNFGYYYADSPIIAYDGQSHPPYSMHEFQPSTVPGCRAPHVWLEGRRSLYDELGSYYSVVRVDPSVGIEGLVKAAAERGVPLKVVDVTPAEAGGLYDRKLTLVRPDQYVAWRGDTVPADPLALIDLVRGAGRVVETAAV</sequence>
<comment type="cofactor">
    <cofactor evidence="1">
        <name>FAD</name>
        <dbReference type="ChEBI" id="CHEBI:57692"/>
    </cofactor>
</comment>
<keyword evidence="2" id="KW-0285">Flavoprotein</keyword>
<dbReference type="Gene3D" id="3.30.9.10">
    <property type="entry name" value="D-Amino Acid Oxidase, subunit A, domain 2"/>
    <property type="match status" value="1"/>
</dbReference>
<dbReference type="Pfam" id="PF01494">
    <property type="entry name" value="FAD_binding_3"/>
    <property type="match status" value="1"/>
</dbReference>
<comment type="caution">
    <text evidence="5">The sequence shown here is derived from an EMBL/GenBank/DDBJ whole genome shotgun (WGS) entry which is preliminary data.</text>
</comment>
<evidence type="ECO:0000256" key="1">
    <source>
        <dbReference type="ARBA" id="ARBA00001974"/>
    </source>
</evidence>
<dbReference type="GO" id="GO:0016709">
    <property type="term" value="F:oxidoreductase activity, acting on paired donors, with incorporation or reduction of molecular oxygen, NAD(P)H as one donor, and incorporation of one atom of oxygen"/>
    <property type="evidence" value="ECO:0007669"/>
    <property type="project" value="UniProtKB-ARBA"/>
</dbReference>
<reference evidence="5 6" key="1">
    <citation type="submission" date="2018-01" db="EMBL/GenBank/DDBJ databases">
        <title>Denitrification phenotypes of diverse strains of Pseudomonas stutzeri.</title>
        <authorList>
            <person name="Milligan D.A."/>
            <person name="Bergaust L."/>
            <person name="Bakken L.R."/>
            <person name="Frostegard A."/>
        </authorList>
    </citation>
    <scope>NUCLEOTIDE SEQUENCE [LARGE SCALE GENOMIC DNA]</scope>
    <source>
        <strain evidence="5 6">28a3</strain>
    </source>
</reference>
<gene>
    <name evidence="5" type="ORF">CXL00_01810</name>
</gene>
<evidence type="ECO:0000256" key="3">
    <source>
        <dbReference type="ARBA" id="ARBA00022827"/>
    </source>
</evidence>
<evidence type="ECO:0000259" key="4">
    <source>
        <dbReference type="Pfam" id="PF01494"/>
    </source>
</evidence>
<dbReference type="Pfam" id="PF21274">
    <property type="entry name" value="Rng_hyd_C"/>
    <property type="match status" value="1"/>
</dbReference>
<dbReference type="OrthoDB" id="8672648at2"/>
<evidence type="ECO:0000313" key="6">
    <source>
        <dbReference type="Proteomes" id="UP000235897"/>
    </source>
</evidence>
<dbReference type="AlphaFoldDB" id="A0A2N8SZA2"/>
<proteinExistence type="predicted"/>
<feature type="domain" description="FAD-binding" evidence="4">
    <location>
        <begin position="34"/>
        <end position="391"/>
    </location>
</feature>
<keyword evidence="3" id="KW-0274">FAD</keyword>
<dbReference type="InterPro" id="IPR036188">
    <property type="entry name" value="FAD/NAD-bd_sf"/>
</dbReference>
<evidence type="ECO:0000256" key="2">
    <source>
        <dbReference type="ARBA" id="ARBA00022630"/>
    </source>
</evidence>
<dbReference type="InterPro" id="IPR050641">
    <property type="entry name" value="RIFMO-like"/>
</dbReference>
<dbReference type="EMBL" id="POUW01000001">
    <property type="protein sequence ID" value="PNG07812.1"/>
    <property type="molecule type" value="Genomic_DNA"/>
</dbReference>
<dbReference type="Gene3D" id="3.50.50.60">
    <property type="entry name" value="FAD/NAD(P)-binding domain"/>
    <property type="match status" value="1"/>
</dbReference>
<dbReference type="InterPro" id="IPR002938">
    <property type="entry name" value="FAD-bd"/>
</dbReference>
<dbReference type="NCBIfam" id="NF004780">
    <property type="entry name" value="PRK06126.1"/>
    <property type="match status" value="1"/>
</dbReference>
<keyword evidence="5" id="KW-0503">Monooxygenase</keyword>
<dbReference type="GO" id="GO:0071949">
    <property type="term" value="F:FAD binding"/>
    <property type="evidence" value="ECO:0007669"/>
    <property type="project" value="InterPro"/>
</dbReference>
<keyword evidence="5" id="KW-0560">Oxidoreductase</keyword>
<dbReference type="PANTHER" id="PTHR43004:SF19">
    <property type="entry name" value="BINDING MONOOXYGENASE, PUTATIVE (JCVI)-RELATED"/>
    <property type="match status" value="1"/>
</dbReference>